<evidence type="ECO:0000313" key="3">
    <source>
        <dbReference type="Proteomes" id="UP001152747"/>
    </source>
</evidence>
<feature type="chain" id="PRO_5040386378" description="DUF19 domain-containing protein" evidence="1">
    <location>
        <begin position="19"/>
        <end position="175"/>
    </location>
</feature>
<feature type="signal peptide" evidence="1">
    <location>
        <begin position="1"/>
        <end position="18"/>
    </location>
</feature>
<evidence type="ECO:0000313" key="2">
    <source>
        <dbReference type="EMBL" id="CAI5444512.1"/>
    </source>
</evidence>
<proteinExistence type="predicted"/>
<dbReference type="Proteomes" id="UP001152747">
    <property type="component" value="Unassembled WGS sequence"/>
</dbReference>
<organism evidence="2 3">
    <name type="scientific">Caenorhabditis angaria</name>
    <dbReference type="NCBI Taxonomy" id="860376"/>
    <lineage>
        <taxon>Eukaryota</taxon>
        <taxon>Metazoa</taxon>
        <taxon>Ecdysozoa</taxon>
        <taxon>Nematoda</taxon>
        <taxon>Chromadorea</taxon>
        <taxon>Rhabditida</taxon>
        <taxon>Rhabditina</taxon>
        <taxon>Rhabditomorpha</taxon>
        <taxon>Rhabditoidea</taxon>
        <taxon>Rhabditidae</taxon>
        <taxon>Peloderinae</taxon>
        <taxon>Caenorhabditis</taxon>
    </lineage>
</organism>
<name>A0A9P1IF17_9PELO</name>
<dbReference type="AlphaFoldDB" id="A0A9P1IF17"/>
<evidence type="ECO:0008006" key="4">
    <source>
        <dbReference type="Google" id="ProtNLM"/>
    </source>
</evidence>
<reference evidence="2" key="1">
    <citation type="submission" date="2022-11" db="EMBL/GenBank/DDBJ databases">
        <authorList>
            <person name="Kikuchi T."/>
        </authorList>
    </citation>
    <scope>NUCLEOTIDE SEQUENCE</scope>
    <source>
        <strain evidence="2">PS1010</strain>
    </source>
</reference>
<dbReference type="EMBL" id="CANHGI010000003">
    <property type="protein sequence ID" value="CAI5444512.1"/>
    <property type="molecule type" value="Genomic_DNA"/>
</dbReference>
<keyword evidence="3" id="KW-1185">Reference proteome</keyword>
<accession>A0A9P1IF17</accession>
<protein>
    <recommendedName>
        <fullName evidence="4">DUF19 domain-containing protein</fullName>
    </recommendedName>
</protein>
<gene>
    <name evidence="2" type="ORF">CAMP_LOCUS7149</name>
</gene>
<evidence type="ECO:0000256" key="1">
    <source>
        <dbReference type="SAM" id="SignalP"/>
    </source>
</evidence>
<sequence>MLSTFWIFSIIFLNFAICEEKFGKLSDYQGDTREQNPRECVERVLKEEKSLDEANESIKTCIITMSQVNSKITPNIQSKLIENLQNYYKLIKISRPDCNSQLKKHFPADKCVKSSTNFKAGDYFCNEIWGKDGCVIDKLEKYCGFDYSQDVYNIFAFLNGKEMECIETFYPSDDS</sequence>
<comment type="caution">
    <text evidence="2">The sequence shown here is derived from an EMBL/GenBank/DDBJ whole genome shotgun (WGS) entry which is preliminary data.</text>
</comment>
<keyword evidence="1" id="KW-0732">Signal</keyword>